<keyword evidence="2" id="KW-1185">Reference proteome</keyword>
<proteinExistence type="predicted"/>
<accession>A0ACB9P0F6</accession>
<dbReference type="EMBL" id="CM042886">
    <property type="protein sequence ID" value="KAI4342075.1"/>
    <property type="molecule type" value="Genomic_DNA"/>
</dbReference>
<comment type="caution">
    <text evidence="1">The sequence shown here is derived from an EMBL/GenBank/DDBJ whole genome shotgun (WGS) entry which is preliminary data.</text>
</comment>
<protein>
    <submittedName>
        <fullName evidence="1">Uncharacterized protein</fullName>
    </submittedName>
</protein>
<organism evidence="1 2">
    <name type="scientific">Melastoma candidum</name>
    <dbReference type="NCBI Taxonomy" id="119954"/>
    <lineage>
        <taxon>Eukaryota</taxon>
        <taxon>Viridiplantae</taxon>
        <taxon>Streptophyta</taxon>
        <taxon>Embryophyta</taxon>
        <taxon>Tracheophyta</taxon>
        <taxon>Spermatophyta</taxon>
        <taxon>Magnoliopsida</taxon>
        <taxon>eudicotyledons</taxon>
        <taxon>Gunneridae</taxon>
        <taxon>Pentapetalae</taxon>
        <taxon>rosids</taxon>
        <taxon>malvids</taxon>
        <taxon>Myrtales</taxon>
        <taxon>Melastomataceae</taxon>
        <taxon>Melastomatoideae</taxon>
        <taxon>Melastomateae</taxon>
        <taxon>Melastoma</taxon>
    </lineage>
</organism>
<evidence type="ECO:0000313" key="2">
    <source>
        <dbReference type="Proteomes" id="UP001057402"/>
    </source>
</evidence>
<dbReference type="Proteomes" id="UP001057402">
    <property type="component" value="Chromosome 7"/>
</dbReference>
<gene>
    <name evidence="1" type="ORF">MLD38_026734</name>
</gene>
<evidence type="ECO:0000313" key="1">
    <source>
        <dbReference type="EMBL" id="KAI4342075.1"/>
    </source>
</evidence>
<name>A0ACB9P0F6_9MYRT</name>
<sequence>MLVLGNLQPLQLLKVWDVHAIPQGAPEPERVEELPSRVSLVTNCVREFLRRPGPRVAHSTDCELGLKKSSHRLLSTHHMSNRWVPSRDPKEKVAIAPGSAPALNHGMPLHARPTKIPTTAAIAHRPWISSASLYHLRKAGSFPSPRGSNP</sequence>
<reference evidence="2" key="1">
    <citation type="journal article" date="2023" name="Front. Plant Sci.">
        <title>Chromosomal-level genome assembly of Melastoma candidum provides insights into trichome evolution.</title>
        <authorList>
            <person name="Zhong Y."/>
            <person name="Wu W."/>
            <person name="Sun C."/>
            <person name="Zou P."/>
            <person name="Liu Y."/>
            <person name="Dai S."/>
            <person name="Zhou R."/>
        </authorList>
    </citation>
    <scope>NUCLEOTIDE SEQUENCE [LARGE SCALE GENOMIC DNA]</scope>
</reference>